<comment type="caution">
    <text evidence="1">The sequence shown here is derived from an EMBL/GenBank/DDBJ whole genome shotgun (WGS) entry which is preliminary data.</text>
</comment>
<name>A0A1F8FJ50_9BACT</name>
<proteinExistence type="predicted"/>
<accession>A0A1F8FJ50</accession>
<evidence type="ECO:0000313" key="1">
    <source>
        <dbReference type="EMBL" id="OGN12730.1"/>
    </source>
</evidence>
<gene>
    <name evidence="1" type="ORF">A3C71_01590</name>
</gene>
<protein>
    <submittedName>
        <fullName evidence="1">Uncharacterized protein</fullName>
    </submittedName>
</protein>
<organism evidence="1 2">
    <name type="scientific">Candidatus Yanofskybacteria bacterium RIFCSPHIGHO2_02_FULL_43_15c</name>
    <dbReference type="NCBI Taxonomy" id="1802679"/>
    <lineage>
        <taxon>Bacteria</taxon>
        <taxon>Candidatus Yanofskyibacteriota</taxon>
    </lineage>
</organism>
<evidence type="ECO:0000313" key="2">
    <source>
        <dbReference type="Proteomes" id="UP000178197"/>
    </source>
</evidence>
<dbReference type="Proteomes" id="UP000178197">
    <property type="component" value="Unassembled WGS sequence"/>
</dbReference>
<sequence>MAKCTKCDDSGVIDTGNNIIPCECPAVLNGPFTKKELREYFASNKGVIPSFLAKKTPAIGDVIYVPTLEDYGFMGGLATVGLVIGEAGAVVIEEWGGAILIWDKLEPEQETLKELFGPQRAFLSSDYEERQKKLPSCCSLPKGC</sequence>
<dbReference type="EMBL" id="MGJT01000015">
    <property type="protein sequence ID" value="OGN12730.1"/>
    <property type="molecule type" value="Genomic_DNA"/>
</dbReference>
<dbReference type="AlphaFoldDB" id="A0A1F8FJ50"/>
<reference evidence="1 2" key="1">
    <citation type="journal article" date="2016" name="Nat. Commun.">
        <title>Thousands of microbial genomes shed light on interconnected biogeochemical processes in an aquifer system.</title>
        <authorList>
            <person name="Anantharaman K."/>
            <person name="Brown C.T."/>
            <person name="Hug L.A."/>
            <person name="Sharon I."/>
            <person name="Castelle C.J."/>
            <person name="Probst A.J."/>
            <person name="Thomas B.C."/>
            <person name="Singh A."/>
            <person name="Wilkins M.J."/>
            <person name="Karaoz U."/>
            <person name="Brodie E.L."/>
            <person name="Williams K.H."/>
            <person name="Hubbard S.S."/>
            <person name="Banfield J.F."/>
        </authorList>
    </citation>
    <scope>NUCLEOTIDE SEQUENCE [LARGE SCALE GENOMIC DNA]</scope>
</reference>